<keyword evidence="2" id="KW-1185">Reference proteome</keyword>
<gene>
    <name evidence="1" type="ORF">PRUPE_5G213900</name>
</gene>
<protein>
    <submittedName>
        <fullName evidence="1">Uncharacterized protein</fullName>
    </submittedName>
</protein>
<evidence type="ECO:0000313" key="2">
    <source>
        <dbReference type="Proteomes" id="UP000006882"/>
    </source>
</evidence>
<reference evidence="1 2" key="1">
    <citation type="journal article" date="2013" name="Nat. Genet.">
        <title>The high-quality draft genome of peach (Prunus persica) identifies unique patterns of genetic diversity, domestication and genome evolution.</title>
        <authorList>
            <consortium name="International Peach Genome Initiative"/>
            <person name="Verde I."/>
            <person name="Abbott A.G."/>
            <person name="Scalabrin S."/>
            <person name="Jung S."/>
            <person name="Shu S."/>
            <person name="Marroni F."/>
            <person name="Zhebentyayeva T."/>
            <person name="Dettori M.T."/>
            <person name="Grimwood J."/>
            <person name="Cattonaro F."/>
            <person name="Zuccolo A."/>
            <person name="Rossini L."/>
            <person name="Jenkins J."/>
            <person name="Vendramin E."/>
            <person name="Meisel L.A."/>
            <person name="Decroocq V."/>
            <person name="Sosinski B."/>
            <person name="Prochnik S."/>
            <person name="Mitros T."/>
            <person name="Policriti A."/>
            <person name="Cipriani G."/>
            <person name="Dondini L."/>
            <person name="Ficklin S."/>
            <person name="Goodstein D.M."/>
            <person name="Xuan P."/>
            <person name="Del Fabbro C."/>
            <person name="Aramini V."/>
            <person name="Copetti D."/>
            <person name="Gonzalez S."/>
            <person name="Horner D.S."/>
            <person name="Falchi R."/>
            <person name="Lucas S."/>
            <person name="Mica E."/>
            <person name="Maldonado J."/>
            <person name="Lazzari B."/>
            <person name="Bielenberg D."/>
            <person name="Pirona R."/>
            <person name="Miculan M."/>
            <person name="Barakat A."/>
            <person name="Testolin R."/>
            <person name="Stella A."/>
            <person name="Tartarini S."/>
            <person name="Tonutti P."/>
            <person name="Arus P."/>
            <person name="Orellana A."/>
            <person name="Wells C."/>
            <person name="Main D."/>
            <person name="Vizzotto G."/>
            <person name="Silva H."/>
            <person name="Salamini F."/>
            <person name="Schmutz J."/>
            <person name="Morgante M."/>
            <person name="Rokhsar D.S."/>
        </authorList>
    </citation>
    <scope>NUCLEOTIDE SEQUENCE [LARGE SCALE GENOMIC DNA]</scope>
    <source>
        <strain evidence="2">cv. Nemared</strain>
    </source>
</reference>
<dbReference type="EMBL" id="CM007655">
    <property type="protein sequence ID" value="ONI09041.1"/>
    <property type="molecule type" value="Genomic_DNA"/>
</dbReference>
<sequence>MIHEREGKLQLWSSKLPENLIGLMLLLESGIKFLVPYLELVKQKQSYGNQSDCGIVGRSRTGQCL</sequence>
<dbReference type="Gramene" id="ONI09039">
    <property type="protein sequence ID" value="ONI09039"/>
    <property type="gene ID" value="PRUPE_5G213900"/>
</dbReference>
<dbReference type="EMBL" id="CM007655">
    <property type="protein sequence ID" value="ONI09039.1"/>
    <property type="molecule type" value="Genomic_DNA"/>
</dbReference>
<organism evidence="1 2">
    <name type="scientific">Prunus persica</name>
    <name type="common">Peach</name>
    <name type="synonym">Amygdalus persica</name>
    <dbReference type="NCBI Taxonomy" id="3760"/>
    <lineage>
        <taxon>Eukaryota</taxon>
        <taxon>Viridiplantae</taxon>
        <taxon>Streptophyta</taxon>
        <taxon>Embryophyta</taxon>
        <taxon>Tracheophyta</taxon>
        <taxon>Spermatophyta</taxon>
        <taxon>Magnoliopsida</taxon>
        <taxon>eudicotyledons</taxon>
        <taxon>Gunneridae</taxon>
        <taxon>Pentapetalae</taxon>
        <taxon>rosids</taxon>
        <taxon>fabids</taxon>
        <taxon>Rosales</taxon>
        <taxon>Rosaceae</taxon>
        <taxon>Amygdaloideae</taxon>
        <taxon>Amygdaleae</taxon>
        <taxon>Prunus</taxon>
    </lineage>
</organism>
<evidence type="ECO:0000313" key="1">
    <source>
        <dbReference type="EMBL" id="ONI09041.1"/>
    </source>
</evidence>
<dbReference type="Gramene" id="ONI09040">
    <property type="protein sequence ID" value="ONI09040"/>
    <property type="gene ID" value="PRUPE_5G213900"/>
</dbReference>
<dbReference type="Proteomes" id="UP000006882">
    <property type="component" value="Chromosome G5"/>
</dbReference>
<dbReference type="Gramene" id="ONI09041">
    <property type="protein sequence ID" value="ONI09041"/>
    <property type="gene ID" value="PRUPE_5G213900"/>
</dbReference>
<name>A0A251PBU6_PRUPE</name>
<accession>A0A251PBU6</accession>
<dbReference type="EMBL" id="CM007655">
    <property type="protein sequence ID" value="ONI09040.1"/>
    <property type="molecule type" value="Genomic_DNA"/>
</dbReference>
<dbReference type="AlphaFoldDB" id="A0A251PBU6"/>
<dbReference type="Gramene" id="ONI09042">
    <property type="protein sequence ID" value="ONI09042"/>
    <property type="gene ID" value="PRUPE_5G213900"/>
</dbReference>
<dbReference type="EMBL" id="CM007655">
    <property type="protein sequence ID" value="ONI09042.1"/>
    <property type="molecule type" value="Genomic_DNA"/>
</dbReference>
<reference evidence="1" key="2">
    <citation type="submission" date="2016-12" db="EMBL/GenBank/DDBJ databases">
        <title>WGS assembly of Prunus persica.</title>
        <authorList>
            <person name="Verde I."/>
            <person name="Jenkins J."/>
            <person name="Dondini L."/>
            <person name="Micali S."/>
            <person name="Pagliarani G."/>
            <person name="Vendramin E."/>
            <person name="Paris R."/>
            <person name="Aramini V."/>
            <person name="Gazza L."/>
            <person name="Rossini L."/>
            <person name="Bassi D."/>
            <person name="Troggio M."/>
            <person name="Shu S."/>
            <person name="Grimwood J.H."/>
            <person name="Tartarini S."/>
            <person name="Dettori M.T."/>
            <person name="Schmutz J."/>
        </authorList>
    </citation>
    <scope>NUCLEOTIDE SEQUENCE</scope>
</reference>
<proteinExistence type="predicted"/>